<evidence type="ECO:0000256" key="3">
    <source>
        <dbReference type="ARBA" id="ARBA00023004"/>
    </source>
</evidence>
<comment type="pathway">
    <text evidence="1">Protein modification; peptidyl-diphthamide biosynthesis.</text>
</comment>
<dbReference type="EMBL" id="VEPZ02000314">
    <property type="protein sequence ID" value="KAE8727235.1"/>
    <property type="molecule type" value="Genomic_DNA"/>
</dbReference>
<dbReference type="InterPro" id="IPR023213">
    <property type="entry name" value="CAT-like_dom_sf"/>
</dbReference>
<dbReference type="AlphaFoldDB" id="A0A6A3CD42"/>
<comment type="similarity">
    <text evidence="4">Belongs to the DPH3 family.</text>
</comment>
<keyword evidence="3" id="KW-0408">Iron</keyword>
<reference evidence="9" key="1">
    <citation type="submission" date="2019-09" db="EMBL/GenBank/DDBJ databases">
        <title>Draft genome information of white flower Hibiscus syriacus.</title>
        <authorList>
            <person name="Kim Y.-M."/>
        </authorList>
    </citation>
    <scope>NUCLEOTIDE SEQUENCE [LARGE SCALE GENOMIC DNA]</scope>
    <source>
        <strain evidence="9">YM2019G1</strain>
    </source>
</reference>
<protein>
    <recommendedName>
        <fullName evidence="6">Diphthamide biosynthesis protein 3</fullName>
    </recommendedName>
</protein>
<evidence type="ECO:0000256" key="5">
    <source>
        <dbReference type="ARBA" id="ARBA00036267"/>
    </source>
</evidence>
<dbReference type="GO" id="GO:0005829">
    <property type="term" value="C:cytosol"/>
    <property type="evidence" value="ECO:0007669"/>
    <property type="project" value="TreeGrafter"/>
</dbReference>
<comment type="caution">
    <text evidence="9">The sequence shown here is derived from an EMBL/GenBank/DDBJ whole genome shotgun (WGS) entry which is preliminary data.</text>
</comment>
<evidence type="ECO:0000256" key="2">
    <source>
        <dbReference type="ARBA" id="ARBA00022723"/>
    </source>
</evidence>
<dbReference type="InterPro" id="IPR036671">
    <property type="entry name" value="DPH_MB_sf"/>
</dbReference>
<evidence type="ECO:0000256" key="1">
    <source>
        <dbReference type="ARBA" id="ARBA00005156"/>
    </source>
</evidence>
<evidence type="ECO:0000259" key="8">
    <source>
        <dbReference type="PROSITE" id="PS51074"/>
    </source>
</evidence>
<accession>A0A6A3CD42</accession>
<dbReference type="Gene3D" id="3.10.660.10">
    <property type="entry name" value="DPH Zinc finger"/>
    <property type="match status" value="1"/>
</dbReference>
<dbReference type="FunFam" id="3.10.660.10:FF:000001">
    <property type="entry name" value="Diphthamide biosynthesis 3"/>
    <property type="match status" value="1"/>
</dbReference>
<evidence type="ECO:0000313" key="9">
    <source>
        <dbReference type="EMBL" id="KAE8727235.1"/>
    </source>
</evidence>
<dbReference type="InterPro" id="IPR007872">
    <property type="entry name" value="DPH_MB_dom"/>
</dbReference>
<evidence type="ECO:0000256" key="6">
    <source>
        <dbReference type="ARBA" id="ARBA00041070"/>
    </source>
</evidence>
<feature type="domain" description="DPH-type MB" evidence="8">
    <location>
        <begin position="2"/>
        <end position="58"/>
    </location>
</feature>
<dbReference type="Pfam" id="PF05207">
    <property type="entry name" value="Zn_ribbon_CSL"/>
    <property type="match status" value="1"/>
</dbReference>
<dbReference type="PANTHER" id="PTHR21454">
    <property type="entry name" value="DPH3 HOMOLOG-RELATED"/>
    <property type="match status" value="1"/>
</dbReference>
<evidence type="ECO:0000256" key="7">
    <source>
        <dbReference type="ARBA" id="ARBA00048125"/>
    </source>
</evidence>
<comment type="catalytic activity">
    <reaction evidence="5">
        <text>[3Fe-4S](1+)-[protein] + Fe(2+)-[Dph3] = [3Fe-4S](0)-[protein] + Fe(3+)-[Dph3]</text>
        <dbReference type="Rhea" id="RHEA:71235"/>
        <dbReference type="Rhea" id="RHEA-COMP:17996"/>
        <dbReference type="Rhea" id="RHEA-COMP:17997"/>
        <dbReference type="Rhea" id="RHEA-COMP:18002"/>
        <dbReference type="Rhea" id="RHEA-COMP:18003"/>
        <dbReference type="ChEBI" id="CHEBI:29033"/>
        <dbReference type="ChEBI" id="CHEBI:29034"/>
        <dbReference type="ChEBI" id="CHEBI:33751"/>
        <dbReference type="ChEBI" id="CHEBI:47402"/>
        <dbReference type="ChEBI" id="CHEBI:83228"/>
    </reaction>
</comment>
<keyword evidence="10" id="KW-1185">Reference proteome</keyword>
<dbReference type="PANTHER" id="PTHR21454:SF31">
    <property type="entry name" value="DIPHTHAMIDE BIOSYNTHESIS PROTEIN 3"/>
    <property type="match status" value="1"/>
</dbReference>
<dbReference type="InterPro" id="IPR044248">
    <property type="entry name" value="DPH3/4-like"/>
</dbReference>
<sequence length="291" mass="32284">MSYDDVEIEDMQWNEELQAYTYPCPCGDLFQITKEDLKLSEEIARCPSCSLYIRSSTTPRTSPTTNLRTVSILRKGKPSPLLEALKGPRPLSSRCPIQLLFQLLPSLGLVKLLSLLLDSEPVLIAPFLPISRSTYCHVVVDGESFMRFMRTWTSIYRMGSDSSCLDENPLPLIDKDVIKDPGGDMEFLVEGLLALVSSCSENPISTQDITADRVRATFVLSPVHAERPKHLVMAADTEQYHTCLDMGCTEIKETMGHSEKELKHGVLPVLPLAGSPLTPSVQYGIRVGKAL</sequence>
<organism evidence="9 10">
    <name type="scientific">Hibiscus syriacus</name>
    <name type="common">Rose of Sharon</name>
    <dbReference type="NCBI Taxonomy" id="106335"/>
    <lineage>
        <taxon>Eukaryota</taxon>
        <taxon>Viridiplantae</taxon>
        <taxon>Streptophyta</taxon>
        <taxon>Embryophyta</taxon>
        <taxon>Tracheophyta</taxon>
        <taxon>Spermatophyta</taxon>
        <taxon>Magnoliopsida</taxon>
        <taxon>eudicotyledons</taxon>
        <taxon>Gunneridae</taxon>
        <taxon>Pentapetalae</taxon>
        <taxon>rosids</taxon>
        <taxon>malvids</taxon>
        <taxon>Malvales</taxon>
        <taxon>Malvaceae</taxon>
        <taxon>Malvoideae</taxon>
        <taxon>Hibiscus</taxon>
    </lineage>
</organism>
<name>A0A6A3CD42_HIBSY</name>
<gene>
    <name evidence="9" type="ORF">F3Y22_tig00005712pilonHSYRG00068</name>
</gene>
<keyword evidence="2" id="KW-0479">Metal-binding</keyword>
<dbReference type="GO" id="GO:0046872">
    <property type="term" value="F:metal ion binding"/>
    <property type="evidence" value="ECO:0007669"/>
    <property type="project" value="UniProtKB-KW"/>
</dbReference>
<dbReference type="GO" id="GO:0017183">
    <property type="term" value="P:protein histidyl modification to diphthamide"/>
    <property type="evidence" value="ECO:0007669"/>
    <property type="project" value="InterPro"/>
</dbReference>
<proteinExistence type="inferred from homology"/>
<comment type="catalytic activity">
    <reaction evidence="7">
        <text>2 [3Fe-4S](0)-[protein] + 2 Fe(2+)-[Dph3] + NADH = 2 [4Fe-4S](1+)-[protein] + 2 [Dph3] + NAD(+) + H(+)</text>
        <dbReference type="Rhea" id="RHEA:71239"/>
        <dbReference type="Rhea" id="RHEA-COMP:17997"/>
        <dbReference type="Rhea" id="RHEA-COMP:17998"/>
        <dbReference type="Rhea" id="RHEA-COMP:18001"/>
        <dbReference type="Rhea" id="RHEA-COMP:18002"/>
        <dbReference type="ChEBI" id="CHEBI:15378"/>
        <dbReference type="ChEBI" id="CHEBI:29033"/>
        <dbReference type="ChEBI" id="CHEBI:33723"/>
        <dbReference type="ChEBI" id="CHEBI:47402"/>
        <dbReference type="ChEBI" id="CHEBI:57540"/>
        <dbReference type="ChEBI" id="CHEBI:57945"/>
        <dbReference type="ChEBI" id="CHEBI:83228"/>
    </reaction>
</comment>
<dbReference type="SUPFAM" id="SSF144217">
    <property type="entry name" value="CSL zinc finger"/>
    <property type="match status" value="1"/>
</dbReference>
<dbReference type="Gene3D" id="3.30.559.10">
    <property type="entry name" value="Chloramphenicol acetyltransferase-like domain"/>
    <property type="match status" value="1"/>
</dbReference>
<dbReference type="PROSITE" id="PS51074">
    <property type="entry name" value="DPH_MB"/>
    <property type="match status" value="1"/>
</dbReference>
<dbReference type="Proteomes" id="UP000436088">
    <property type="component" value="Unassembled WGS sequence"/>
</dbReference>
<evidence type="ECO:0000313" key="10">
    <source>
        <dbReference type="Proteomes" id="UP000436088"/>
    </source>
</evidence>
<evidence type="ECO:0000256" key="4">
    <source>
        <dbReference type="ARBA" id="ARBA00024032"/>
    </source>
</evidence>